<dbReference type="CDD" id="cd08577">
    <property type="entry name" value="PI-PLCc_GDPD_SF_unchar3"/>
    <property type="match status" value="1"/>
</dbReference>
<dbReference type="EMBL" id="CP017641">
    <property type="protein sequence ID" value="APZ92415.1"/>
    <property type="molecule type" value="Genomic_DNA"/>
</dbReference>
<dbReference type="PANTHER" id="PTHR31571">
    <property type="entry name" value="ALTERED INHERITANCE OF MITOCHONDRIA PROTEIN 6"/>
    <property type="match status" value="1"/>
</dbReference>
<accession>A0A1P8WEB9</accession>
<evidence type="ECO:0000313" key="3">
    <source>
        <dbReference type="Proteomes" id="UP000187735"/>
    </source>
</evidence>
<dbReference type="AlphaFoldDB" id="A0A1P8WEB9"/>
<dbReference type="Proteomes" id="UP000187735">
    <property type="component" value="Chromosome"/>
</dbReference>
<organism evidence="2 3">
    <name type="scientific">Fuerstiella marisgermanici</name>
    <dbReference type="NCBI Taxonomy" id="1891926"/>
    <lineage>
        <taxon>Bacteria</taxon>
        <taxon>Pseudomonadati</taxon>
        <taxon>Planctomycetota</taxon>
        <taxon>Planctomycetia</taxon>
        <taxon>Planctomycetales</taxon>
        <taxon>Planctomycetaceae</taxon>
        <taxon>Fuerstiella</taxon>
    </lineage>
</organism>
<keyword evidence="3" id="KW-1185">Reference proteome</keyword>
<dbReference type="InterPro" id="IPR017946">
    <property type="entry name" value="PLC-like_Pdiesterase_TIM-brl"/>
</dbReference>
<dbReference type="KEGG" id="fmr:Fuma_02026"/>
<evidence type="ECO:0000313" key="2">
    <source>
        <dbReference type="EMBL" id="APZ92415.1"/>
    </source>
</evidence>
<name>A0A1P8WEB9_9PLAN</name>
<dbReference type="GO" id="GO:0006629">
    <property type="term" value="P:lipid metabolic process"/>
    <property type="evidence" value="ECO:0007669"/>
    <property type="project" value="InterPro"/>
</dbReference>
<dbReference type="Pfam" id="PF13653">
    <property type="entry name" value="GDPD_2"/>
    <property type="match status" value="1"/>
</dbReference>
<dbReference type="SUPFAM" id="SSF51695">
    <property type="entry name" value="PLC-like phosphodiesterases"/>
    <property type="match status" value="1"/>
</dbReference>
<protein>
    <recommendedName>
        <fullName evidence="1">Altered inheritance of mitochondria protein 6</fullName>
    </recommendedName>
</protein>
<evidence type="ECO:0000256" key="1">
    <source>
        <dbReference type="ARBA" id="ARBA00014286"/>
    </source>
</evidence>
<proteinExistence type="predicted"/>
<dbReference type="Gene3D" id="3.20.20.190">
    <property type="entry name" value="Phosphatidylinositol (PI) phosphodiesterase"/>
    <property type="match status" value="1"/>
</dbReference>
<gene>
    <name evidence="2" type="ORF">Fuma_02026</name>
</gene>
<dbReference type="STRING" id="1891926.Fuma_02026"/>
<dbReference type="InterPro" id="IPR051236">
    <property type="entry name" value="HAT_RTT109-like"/>
</dbReference>
<dbReference type="GO" id="GO:0008081">
    <property type="term" value="F:phosphoric diester hydrolase activity"/>
    <property type="evidence" value="ECO:0007669"/>
    <property type="project" value="InterPro"/>
</dbReference>
<reference evidence="2 3" key="1">
    <citation type="journal article" date="2016" name="Front. Microbiol.">
        <title>Fuerstia marisgermanicae gen. nov., sp. nov., an Unusual Member of the Phylum Planctomycetes from the German Wadden Sea.</title>
        <authorList>
            <person name="Kohn T."/>
            <person name="Heuer A."/>
            <person name="Jogler M."/>
            <person name="Vollmers J."/>
            <person name="Boedeker C."/>
            <person name="Bunk B."/>
            <person name="Rast P."/>
            <person name="Borchert D."/>
            <person name="Glockner I."/>
            <person name="Freese H.M."/>
            <person name="Klenk H.P."/>
            <person name="Overmann J."/>
            <person name="Kaster A.K."/>
            <person name="Rohde M."/>
            <person name="Wiegand S."/>
            <person name="Jogler C."/>
        </authorList>
    </citation>
    <scope>NUCLEOTIDE SEQUENCE [LARGE SCALE GENOMIC DNA]</scope>
    <source>
        <strain evidence="2 3">NH11</strain>
    </source>
</reference>
<sequence length="309" mass="34733">MRARKPTSTSTCTSGYCGNAGEPNKPINKHTTMKSTFFADCLRTILLLSIAQCASAQTVDSAKPLLKAHAHNDYLHERPLLDALKHGFCSVEADIFLVDGQLLVAHSFVELSPDRTLEKLYLQPLRERVRQHNGHVYPNETPFTLLIDIKKDGAKTYQALSELLQKYNDVFSHNADGQRQEHAVTAIISGDRPFEVINADECRIAGIDGRLADIDSNAPVLQMPLISDNWRKHFHWDGKGEIPSDEARKLKEIVQKVHAKGRRLRFWATPDTPAAWKVLNDANVDLINTDNLPELAEFLTKHDLQRATD</sequence>
<dbReference type="PANTHER" id="PTHR31571:SF1">
    <property type="entry name" value="ALTERED INHERITANCE OF MITOCHONDRIA PROTEIN 6"/>
    <property type="match status" value="1"/>
</dbReference>
<dbReference type="InterPro" id="IPR039559">
    <property type="entry name" value="AIM6_PI-PLC-like_dom"/>
</dbReference>